<evidence type="ECO:0000256" key="2">
    <source>
        <dbReference type="SAM" id="SignalP"/>
    </source>
</evidence>
<evidence type="ECO:0000313" key="3">
    <source>
        <dbReference type="EMBL" id="KYF56683.1"/>
    </source>
</evidence>
<evidence type="ECO:0008006" key="5">
    <source>
        <dbReference type="Google" id="ProtNLM"/>
    </source>
</evidence>
<gene>
    <name evidence="3" type="ORF">BE04_43440</name>
</gene>
<dbReference type="InterPro" id="IPR052918">
    <property type="entry name" value="Motility_Chemotaxis_Reg"/>
</dbReference>
<protein>
    <recommendedName>
        <fullName evidence="5">Secreted protein</fullName>
    </recommendedName>
</protein>
<sequence length="493" mass="49333">MRITTSALLLLASSIILAGCGEIRETEPAASSSGDTSAGSWGSGGGAGGDAVGGGGAGGSGGALPAEEAWHRQISGPEMEDAMALAIDSGANVVLAGSSRGAADFGAGAMPLAGFEDLFIAKYADDGALRWVQRFGGGLVTATGIAVDANDGIAVVGHISSGPLEAGDLALDEPERDDIFVLALDRGGAPRWMHRLGGPGFDFGGRVAVGPGDDVVVAAQSGGRLTLARFAADGAVRFATDLGHLSGYASSFAPIGGVAVDLRGDILVAGNFSGGADLGGGAITGLRGDQAWVAKYSGEDGAHVWSRHFGVPEDHGMGLGDKAQTLLVDERGDVLIAGQFAVGADLGEGPIDDTGGAFLAKVAGEDGAVRWAKALPAAGVVSTGLSFTPDGRVALIASLRAPFDLGGGTVDERGSYIATYEPSTGAFVAQRRIVEVGTMISDTQNGFFGMGASAVDAKGNLAIVTSFYEEAQTGFGALKSEGWGDILLAHLPL</sequence>
<dbReference type="Proteomes" id="UP000075604">
    <property type="component" value="Unassembled WGS sequence"/>
</dbReference>
<name>A0A150PM24_SORCE</name>
<organism evidence="3 4">
    <name type="scientific">Sorangium cellulosum</name>
    <name type="common">Polyangium cellulosum</name>
    <dbReference type="NCBI Taxonomy" id="56"/>
    <lineage>
        <taxon>Bacteria</taxon>
        <taxon>Pseudomonadati</taxon>
        <taxon>Myxococcota</taxon>
        <taxon>Polyangia</taxon>
        <taxon>Polyangiales</taxon>
        <taxon>Polyangiaceae</taxon>
        <taxon>Sorangium</taxon>
    </lineage>
</organism>
<feature type="compositionally biased region" description="Low complexity" evidence="1">
    <location>
        <begin position="29"/>
        <end position="40"/>
    </location>
</feature>
<dbReference type="AlphaFoldDB" id="A0A150PM24"/>
<dbReference type="PROSITE" id="PS51257">
    <property type="entry name" value="PROKAR_LIPOPROTEIN"/>
    <property type="match status" value="1"/>
</dbReference>
<dbReference type="PANTHER" id="PTHR35580">
    <property type="entry name" value="CELL SURFACE GLYCOPROTEIN (S-LAYER PROTEIN)-LIKE PROTEIN"/>
    <property type="match status" value="1"/>
</dbReference>
<dbReference type="EMBL" id="JELX01002052">
    <property type="protein sequence ID" value="KYF56683.1"/>
    <property type="molecule type" value="Genomic_DNA"/>
</dbReference>
<feature type="compositionally biased region" description="Gly residues" evidence="1">
    <location>
        <begin position="41"/>
        <end position="62"/>
    </location>
</feature>
<evidence type="ECO:0000313" key="4">
    <source>
        <dbReference type="Proteomes" id="UP000075604"/>
    </source>
</evidence>
<comment type="caution">
    <text evidence="3">The sequence shown here is derived from an EMBL/GenBank/DDBJ whole genome shotgun (WGS) entry which is preliminary data.</text>
</comment>
<feature type="region of interest" description="Disordered" evidence="1">
    <location>
        <begin position="27"/>
        <end position="64"/>
    </location>
</feature>
<dbReference type="PANTHER" id="PTHR35580:SF1">
    <property type="entry name" value="PHYTASE-LIKE DOMAIN-CONTAINING PROTEIN"/>
    <property type="match status" value="1"/>
</dbReference>
<reference evidence="3 4" key="1">
    <citation type="submission" date="2014-02" db="EMBL/GenBank/DDBJ databases">
        <title>The small core and large imbalanced accessory genome model reveals a collaborative survival strategy of Sorangium cellulosum strains in nature.</title>
        <authorList>
            <person name="Han K."/>
            <person name="Peng R."/>
            <person name="Blom J."/>
            <person name="Li Y.-Z."/>
        </authorList>
    </citation>
    <scope>NUCLEOTIDE SEQUENCE [LARGE SCALE GENOMIC DNA]</scope>
    <source>
        <strain evidence="3 4">So0157-18</strain>
    </source>
</reference>
<feature type="chain" id="PRO_5007565727" description="Secreted protein" evidence="2">
    <location>
        <begin position="19"/>
        <end position="493"/>
    </location>
</feature>
<accession>A0A150PM24</accession>
<evidence type="ECO:0000256" key="1">
    <source>
        <dbReference type="SAM" id="MobiDB-lite"/>
    </source>
</evidence>
<feature type="signal peptide" evidence="2">
    <location>
        <begin position="1"/>
        <end position="18"/>
    </location>
</feature>
<dbReference type="SUPFAM" id="SSF63829">
    <property type="entry name" value="Calcium-dependent phosphotriesterase"/>
    <property type="match status" value="1"/>
</dbReference>
<proteinExistence type="predicted"/>
<keyword evidence="2" id="KW-0732">Signal</keyword>